<dbReference type="STRING" id="188937.MA_2343"/>
<evidence type="ECO:0000259" key="1">
    <source>
        <dbReference type="Pfam" id="PF00561"/>
    </source>
</evidence>
<dbReference type="InParanoid" id="Q8TNE5"/>
<dbReference type="PhylomeDB" id="Q8TNE5"/>
<dbReference type="InterPro" id="IPR029058">
    <property type="entry name" value="AB_hydrolase_fold"/>
</dbReference>
<sequence length="179" mass="19981">MGKCMGGSMKAQTKKAVVNGIELNYVEQGEGDPVIFVHGTLDDYRIRGSQIEFFSKYYHVIAYSRRYHHPNVWVGDGMDYSATLHAKDLAELIKKIGFKSAHVIGHSYGAYTSLVFVCEHPKLVRSLILCEPPLLPWLLNIPGGDTLLAAYITNAWEPARQAFQRGDLEQGVRRLSVGS</sequence>
<dbReference type="ESTHER" id="metac-MA2343">
    <property type="family name" value="6_AlphaBeta_hydrolase"/>
</dbReference>
<evidence type="ECO:0000313" key="3">
    <source>
        <dbReference type="Proteomes" id="UP000002487"/>
    </source>
</evidence>
<gene>
    <name evidence="2" type="ordered locus">MA_2343</name>
</gene>
<name>Q8TNE5_METAC</name>
<reference evidence="2 3" key="1">
    <citation type="journal article" date="2002" name="Genome Res.">
        <title>The genome of Methanosarcina acetivorans reveals extensive metabolic and physiological diversity.</title>
        <authorList>
            <person name="Galagan J.E."/>
            <person name="Nusbaum C."/>
            <person name="Roy A."/>
            <person name="Endrizzi M.G."/>
            <person name="Macdonald P."/>
            <person name="FitzHugh W."/>
            <person name="Calvo S."/>
            <person name="Engels R."/>
            <person name="Smirnov S."/>
            <person name="Atnoor D."/>
            <person name="Brown A."/>
            <person name="Allen N."/>
            <person name="Naylor J."/>
            <person name="Stange-Thomann N."/>
            <person name="DeArellano K."/>
            <person name="Johnson R."/>
            <person name="Linton L."/>
            <person name="McEwan P."/>
            <person name="McKernan K."/>
            <person name="Talamas J."/>
            <person name="Tirrell A."/>
            <person name="Ye W."/>
            <person name="Zimmer A."/>
            <person name="Barber R.D."/>
            <person name="Cann I."/>
            <person name="Graham D.E."/>
            <person name="Grahame D.A."/>
            <person name="Guss A."/>
            <person name="Hedderich R."/>
            <person name="Ingram-Smith C."/>
            <person name="Kuettner C.H."/>
            <person name="Krzycki J.A."/>
            <person name="Leigh J.A."/>
            <person name="Li W."/>
            <person name="Liu J."/>
            <person name="Mukhopadhyay B."/>
            <person name="Reeve J.N."/>
            <person name="Smith K."/>
            <person name="Springer T.A."/>
            <person name="Umayam L.A."/>
            <person name="White O."/>
            <person name="White R.H."/>
            <person name="de Macario E.C."/>
            <person name="Ferry J.G."/>
            <person name="Jarrell K.F."/>
            <person name="Jing H."/>
            <person name="Macario A.J.L."/>
            <person name="Paulsen I."/>
            <person name="Pritchett M."/>
            <person name="Sowers K.R."/>
            <person name="Swanson R.V."/>
            <person name="Zinder S.H."/>
            <person name="Lander E."/>
            <person name="Metcalf W.W."/>
            <person name="Birren B."/>
        </authorList>
    </citation>
    <scope>NUCLEOTIDE SEQUENCE [LARGE SCALE GENOMIC DNA]</scope>
    <source>
        <strain evidence="3">ATCC 35395 / DSM 2834 / JCM 12185 / C2A</strain>
    </source>
</reference>
<protein>
    <submittedName>
        <fullName evidence="2">Tropinesterase</fullName>
    </submittedName>
</protein>
<keyword evidence="3" id="KW-1185">Reference proteome</keyword>
<dbReference type="SUPFAM" id="SSF53474">
    <property type="entry name" value="alpha/beta-Hydrolases"/>
    <property type="match status" value="1"/>
</dbReference>
<dbReference type="InterPro" id="IPR000073">
    <property type="entry name" value="AB_hydrolase_1"/>
</dbReference>
<feature type="domain" description="AB hydrolase-1" evidence="1">
    <location>
        <begin position="33"/>
        <end position="137"/>
    </location>
</feature>
<accession>Q8TNE5</accession>
<dbReference type="EnsemblBacteria" id="AAM05733">
    <property type="protein sequence ID" value="AAM05733"/>
    <property type="gene ID" value="MA_2343"/>
</dbReference>
<organism evidence="2 3">
    <name type="scientific">Methanosarcina acetivorans (strain ATCC 35395 / DSM 2834 / JCM 12185 / C2A)</name>
    <dbReference type="NCBI Taxonomy" id="188937"/>
    <lineage>
        <taxon>Archaea</taxon>
        <taxon>Methanobacteriati</taxon>
        <taxon>Methanobacteriota</taxon>
        <taxon>Stenosarchaea group</taxon>
        <taxon>Methanomicrobia</taxon>
        <taxon>Methanosarcinales</taxon>
        <taxon>Methanosarcinaceae</taxon>
        <taxon>Methanosarcina</taxon>
    </lineage>
</organism>
<evidence type="ECO:0000313" key="2">
    <source>
        <dbReference type="EMBL" id="AAM05733.1"/>
    </source>
</evidence>
<dbReference type="AlphaFoldDB" id="Q8TNE5"/>
<dbReference type="EMBL" id="AE010299">
    <property type="protein sequence ID" value="AAM05733.1"/>
    <property type="molecule type" value="Genomic_DNA"/>
</dbReference>
<dbReference type="PANTHER" id="PTHR43798">
    <property type="entry name" value="MONOACYLGLYCEROL LIPASE"/>
    <property type="match status" value="1"/>
</dbReference>
<dbReference type="Pfam" id="PF00561">
    <property type="entry name" value="Abhydrolase_1"/>
    <property type="match status" value="1"/>
</dbReference>
<dbReference type="InterPro" id="IPR050266">
    <property type="entry name" value="AB_hydrolase_sf"/>
</dbReference>
<dbReference type="Gene3D" id="3.40.50.1820">
    <property type="entry name" value="alpha/beta hydrolase"/>
    <property type="match status" value="1"/>
</dbReference>
<dbReference type="KEGG" id="mac:MA_2343"/>
<dbReference type="Proteomes" id="UP000002487">
    <property type="component" value="Chromosome"/>
</dbReference>
<proteinExistence type="predicted"/>
<dbReference type="HOGENOM" id="CLU_1500279_0_0_2"/>